<name>A0A0E2H0N2_9FIRM</name>
<protein>
    <recommendedName>
        <fullName evidence="1">Bacteriophage Mu GpT domain-containing protein</fullName>
    </recommendedName>
</protein>
<evidence type="ECO:0000313" key="3">
    <source>
        <dbReference type="Proteomes" id="UP000013085"/>
    </source>
</evidence>
<sequence length="295" mass="33186">MIINQANIRSMSIGYSVIFNKALAETPTTYQQIATTVPSTTRDQSYNWLGQMPQMREWIGDREIQNLSAYDYVIKNKKFEMTIAVPRDDIEDDTYGVYNPMFQNLGECAARHPNEQCYGALMAGFKNACYDGKPFFSADHPVEKKKVSNLGTRKLSMEAYKAGRTAIMSLVGDKGKSLGLVPDLLVVSPANEEMGRQILEAEFINGSSNVYKGTAKLLVEPELASQEDAWYLLCTRRSLKPIIYQERKKIKLVSKTADNDDNVFMRDEFLYGADGRNNVGYGFWQMAYGSTGESS</sequence>
<dbReference type="InterPro" id="IPR018774">
    <property type="entry name" value="Phage_Mu_GpT"/>
</dbReference>
<dbReference type="Pfam" id="PF10124">
    <property type="entry name" value="Mu-like_gpT"/>
    <property type="match status" value="3"/>
</dbReference>
<evidence type="ECO:0000259" key="1">
    <source>
        <dbReference type="Pfam" id="PF10124"/>
    </source>
</evidence>
<proteinExistence type="predicted"/>
<dbReference type="EMBL" id="AGYR01000088">
    <property type="protein sequence ID" value="ENZ04804.1"/>
    <property type="molecule type" value="Genomic_DNA"/>
</dbReference>
<dbReference type="PATRIC" id="fig|999408.3.peg.6240"/>
<organism evidence="2 3">
    <name type="scientific">[Clostridium] clostridioforme 90A8</name>
    <dbReference type="NCBI Taxonomy" id="999408"/>
    <lineage>
        <taxon>Bacteria</taxon>
        <taxon>Bacillati</taxon>
        <taxon>Bacillota</taxon>
        <taxon>Clostridia</taxon>
        <taxon>Lachnospirales</taxon>
        <taxon>Lachnospiraceae</taxon>
        <taxon>Enterocloster</taxon>
    </lineage>
</organism>
<accession>A0A0E2H0N2</accession>
<dbReference type="RefSeq" id="WP_002595183.1">
    <property type="nucleotide sequence ID" value="NZ_KB851007.1"/>
</dbReference>
<feature type="domain" description="Bacteriophage Mu GpT" evidence="1">
    <location>
        <begin position="9"/>
        <end position="150"/>
    </location>
</feature>
<feature type="domain" description="Bacteriophage Mu GpT" evidence="1">
    <location>
        <begin position="225"/>
        <end position="291"/>
    </location>
</feature>
<comment type="caution">
    <text evidence="2">The sequence shown here is derived from an EMBL/GenBank/DDBJ whole genome shotgun (WGS) entry which is preliminary data.</text>
</comment>
<dbReference type="AlphaFoldDB" id="A0A0E2H0N2"/>
<feature type="domain" description="Bacteriophage Mu GpT" evidence="1">
    <location>
        <begin position="153"/>
        <end position="221"/>
    </location>
</feature>
<gene>
    <name evidence="2" type="ORF">HMPREF1090_05829</name>
</gene>
<evidence type="ECO:0000313" key="2">
    <source>
        <dbReference type="EMBL" id="ENZ04804.1"/>
    </source>
</evidence>
<reference evidence="2 3" key="1">
    <citation type="submission" date="2013-01" db="EMBL/GenBank/DDBJ databases">
        <title>The Genome Sequence of Clostridium clostridioforme 90A8.</title>
        <authorList>
            <consortium name="The Broad Institute Genome Sequencing Platform"/>
            <person name="Earl A."/>
            <person name="Ward D."/>
            <person name="Feldgarden M."/>
            <person name="Gevers D."/>
            <person name="Courvalin P."/>
            <person name="Lambert T."/>
            <person name="Walker B."/>
            <person name="Young S.K."/>
            <person name="Zeng Q."/>
            <person name="Gargeya S."/>
            <person name="Fitzgerald M."/>
            <person name="Haas B."/>
            <person name="Abouelleil A."/>
            <person name="Alvarado L."/>
            <person name="Arachchi H.M."/>
            <person name="Berlin A.M."/>
            <person name="Chapman S.B."/>
            <person name="Dewar J."/>
            <person name="Goldberg J."/>
            <person name="Griggs A."/>
            <person name="Gujja S."/>
            <person name="Hansen M."/>
            <person name="Howarth C."/>
            <person name="Imamovic A."/>
            <person name="Larimer J."/>
            <person name="McCowan C."/>
            <person name="Murphy C."/>
            <person name="Neiman D."/>
            <person name="Pearson M."/>
            <person name="Priest M."/>
            <person name="Roberts A."/>
            <person name="Saif S."/>
            <person name="Shea T."/>
            <person name="Sisk P."/>
            <person name="Sykes S."/>
            <person name="Wortman J."/>
            <person name="Nusbaum C."/>
            <person name="Birren B."/>
        </authorList>
    </citation>
    <scope>NUCLEOTIDE SEQUENCE [LARGE SCALE GENOMIC DNA]</scope>
    <source>
        <strain evidence="2 3">90A8</strain>
    </source>
</reference>
<dbReference type="HOGENOM" id="CLU_784834_0_0_9"/>
<dbReference type="Proteomes" id="UP000013085">
    <property type="component" value="Unassembled WGS sequence"/>
</dbReference>